<proteinExistence type="predicted"/>
<evidence type="ECO:0000313" key="1">
    <source>
        <dbReference type="EMBL" id="KAF3844179.1"/>
    </source>
</evidence>
<sequence length="65" mass="7600">MYKSKLVLFRGDLYKLDVLSDKLLKIFEKRGGQIGQRLNCIMSNMTQGLCVYLNEDPEDLLREFV</sequence>
<dbReference type="EMBL" id="JAAKFY010000016">
    <property type="protein sequence ID" value="KAF3844179.1"/>
    <property type="molecule type" value="Genomic_DNA"/>
</dbReference>
<name>A0A7J5Y629_DISMA</name>
<gene>
    <name evidence="1" type="ORF">F7725_013520</name>
</gene>
<reference evidence="1 2" key="1">
    <citation type="submission" date="2020-03" db="EMBL/GenBank/DDBJ databases">
        <title>Dissostichus mawsoni Genome sequencing and assembly.</title>
        <authorList>
            <person name="Park H."/>
        </authorList>
    </citation>
    <scope>NUCLEOTIDE SEQUENCE [LARGE SCALE GENOMIC DNA]</scope>
    <source>
        <strain evidence="1">DM0001</strain>
        <tissue evidence="1">Muscle</tissue>
    </source>
</reference>
<evidence type="ECO:0000313" key="2">
    <source>
        <dbReference type="Proteomes" id="UP000518266"/>
    </source>
</evidence>
<organism evidence="1 2">
    <name type="scientific">Dissostichus mawsoni</name>
    <name type="common">Antarctic cod</name>
    <dbReference type="NCBI Taxonomy" id="36200"/>
    <lineage>
        <taxon>Eukaryota</taxon>
        <taxon>Metazoa</taxon>
        <taxon>Chordata</taxon>
        <taxon>Craniata</taxon>
        <taxon>Vertebrata</taxon>
        <taxon>Euteleostomi</taxon>
        <taxon>Actinopterygii</taxon>
        <taxon>Neopterygii</taxon>
        <taxon>Teleostei</taxon>
        <taxon>Neoteleostei</taxon>
        <taxon>Acanthomorphata</taxon>
        <taxon>Eupercaria</taxon>
        <taxon>Perciformes</taxon>
        <taxon>Notothenioidei</taxon>
        <taxon>Nototheniidae</taxon>
        <taxon>Dissostichus</taxon>
    </lineage>
</organism>
<dbReference type="Proteomes" id="UP000518266">
    <property type="component" value="Unassembled WGS sequence"/>
</dbReference>
<dbReference type="OrthoDB" id="8895157at2759"/>
<feature type="non-terminal residue" evidence="1">
    <location>
        <position position="65"/>
    </location>
</feature>
<accession>A0A7J5Y629</accession>
<protein>
    <submittedName>
        <fullName evidence="1">Uncharacterized protein</fullName>
    </submittedName>
</protein>
<comment type="caution">
    <text evidence="1">The sequence shown here is derived from an EMBL/GenBank/DDBJ whole genome shotgun (WGS) entry which is preliminary data.</text>
</comment>
<dbReference type="AlphaFoldDB" id="A0A7J5Y629"/>
<keyword evidence="2" id="KW-1185">Reference proteome</keyword>